<dbReference type="EMBL" id="JASSZA010000001">
    <property type="protein sequence ID" value="KAK2120447.1"/>
    <property type="molecule type" value="Genomic_DNA"/>
</dbReference>
<protein>
    <submittedName>
        <fullName evidence="2">Uncharacterized protein</fullName>
    </submittedName>
</protein>
<organism evidence="2 3">
    <name type="scientific">Saguinus oedipus</name>
    <name type="common">Cotton-top tamarin</name>
    <name type="synonym">Oedipomidas oedipus</name>
    <dbReference type="NCBI Taxonomy" id="9490"/>
    <lineage>
        <taxon>Eukaryota</taxon>
        <taxon>Metazoa</taxon>
        <taxon>Chordata</taxon>
        <taxon>Craniata</taxon>
        <taxon>Vertebrata</taxon>
        <taxon>Euteleostomi</taxon>
        <taxon>Mammalia</taxon>
        <taxon>Eutheria</taxon>
        <taxon>Euarchontoglires</taxon>
        <taxon>Primates</taxon>
        <taxon>Haplorrhini</taxon>
        <taxon>Platyrrhini</taxon>
        <taxon>Cebidae</taxon>
        <taxon>Callitrichinae</taxon>
        <taxon>Saguinus</taxon>
    </lineage>
</organism>
<feature type="region of interest" description="Disordered" evidence="1">
    <location>
        <begin position="37"/>
        <end position="95"/>
    </location>
</feature>
<evidence type="ECO:0000313" key="2">
    <source>
        <dbReference type="EMBL" id="KAK2120447.1"/>
    </source>
</evidence>
<gene>
    <name evidence="2" type="ORF">P7K49_001833</name>
</gene>
<proteinExistence type="predicted"/>
<keyword evidence="3" id="KW-1185">Reference proteome</keyword>
<reference evidence="2 3" key="1">
    <citation type="submission" date="2023-05" db="EMBL/GenBank/DDBJ databases">
        <title>B98-5 Cell Line De Novo Hybrid Assembly: An Optical Mapping Approach.</title>
        <authorList>
            <person name="Kananen K."/>
            <person name="Auerbach J.A."/>
            <person name="Kautto E."/>
            <person name="Blachly J.S."/>
        </authorList>
    </citation>
    <scope>NUCLEOTIDE SEQUENCE [LARGE SCALE GENOMIC DNA]</scope>
    <source>
        <strain evidence="2">B95-8</strain>
        <tissue evidence="2">Cell line</tissue>
    </source>
</reference>
<feature type="compositionally biased region" description="Basic and acidic residues" evidence="1">
    <location>
        <begin position="38"/>
        <end position="54"/>
    </location>
</feature>
<dbReference type="Proteomes" id="UP001266305">
    <property type="component" value="Unassembled WGS sequence"/>
</dbReference>
<evidence type="ECO:0000256" key="1">
    <source>
        <dbReference type="SAM" id="MobiDB-lite"/>
    </source>
</evidence>
<comment type="caution">
    <text evidence="2">The sequence shown here is derived from an EMBL/GenBank/DDBJ whole genome shotgun (WGS) entry which is preliminary data.</text>
</comment>
<sequence>MDQLHEELKEPAVATKTSFCPATRAATGAETELLIPEEAGRAISEKERMKDRKFSWGQQRTNSEQVDEDADVDTAMAALDDQPEEAQPPSPRRKEQCYRSVISDIFDGSILSLEDLAKLHSAIYQNVPAKPGACGDSYATQGWLAFIVEYIRRCAHLATSG</sequence>
<name>A0ABQ9WFM0_SAGOE</name>
<evidence type="ECO:0000313" key="3">
    <source>
        <dbReference type="Proteomes" id="UP001266305"/>
    </source>
</evidence>
<accession>A0ABQ9WFM0</accession>